<evidence type="ECO:0000313" key="2">
    <source>
        <dbReference type="EMBL" id="TDD07520.1"/>
    </source>
</evidence>
<name>A0A4R4W3F2_9ACTN</name>
<accession>A0A4R4W3F2</accession>
<dbReference type="EMBL" id="SMKO01000026">
    <property type="protein sequence ID" value="TDD07520.1"/>
    <property type="molecule type" value="Genomic_DNA"/>
</dbReference>
<protein>
    <submittedName>
        <fullName evidence="2">Uncharacterized protein</fullName>
    </submittedName>
</protein>
<dbReference type="AlphaFoldDB" id="A0A4R4W3F2"/>
<keyword evidence="3" id="KW-1185">Reference proteome</keyword>
<evidence type="ECO:0000313" key="3">
    <source>
        <dbReference type="Proteomes" id="UP000295258"/>
    </source>
</evidence>
<sequence length="77" mass="8150">MVFSATVRADSVAFEEAPSVAVTFSGEPAHESGSGSRRTGLPEHVSEGETYRAVRVDYVIAARVVADETPAPDEDDP</sequence>
<dbReference type="Proteomes" id="UP000295258">
    <property type="component" value="Unassembled WGS sequence"/>
</dbReference>
<organism evidence="2 3">
    <name type="scientific">Nonomuraea deserti</name>
    <dbReference type="NCBI Taxonomy" id="1848322"/>
    <lineage>
        <taxon>Bacteria</taxon>
        <taxon>Bacillati</taxon>
        <taxon>Actinomycetota</taxon>
        <taxon>Actinomycetes</taxon>
        <taxon>Streptosporangiales</taxon>
        <taxon>Streptosporangiaceae</taxon>
        <taxon>Nonomuraea</taxon>
    </lineage>
</organism>
<evidence type="ECO:0000256" key="1">
    <source>
        <dbReference type="SAM" id="MobiDB-lite"/>
    </source>
</evidence>
<proteinExistence type="predicted"/>
<gene>
    <name evidence="2" type="ORF">E1292_13495</name>
</gene>
<comment type="caution">
    <text evidence="2">The sequence shown here is derived from an EMBL/GenBank/DDBJ whole genome shotgun (WGS) entry which is preliminary data.</text>
</comment>
<reference evidence="2 3" key="1">
    <citation type="submission" date="2019-03" db="EMBL/GenBank/DDBJ databases">
        <title>Draft genome sequences of novel Actinobacteria.</title>
        <authorList>
            <person name="Sahin N."/>
            <person name="Ay H."/>
            <person name="Saygin H."/>
        </authorList>
    </citation>
    <scope>NUCLEOTIDE SEQUENCE [LARGE SCALE GENOMIC DNA]</scope>
    <source>
        <strain evidence="2 3">KC310</strain>
    </source>
</reference>
<feature type="region of interest" description="Disordered" evidence="1">
    <location>
        <begin position="25"/>
        <end position="46"/>
    </location>
</feature>